<keyword evidence="2" id="KW-0810">Translation regulation</keyword>
<dbReference type="InterPro" id="IPR043519">
    <property type="entry name" value="NT_sf"/>
</dbReference>
<comment type="subcellular location">
    <subcellularLocation>
        <location evidence="2">Cytoplasm</location>
    </subcellularLocation>
</comment>
<dbReference type="Proteomes" id="UP000295710">
    <property type="component" value="Unassembled WGS sequence"/>
</dbReference>
<dbReference type="RefSeq" id="WP_132276271.1">
    <property type="nucleotide sequence ID" value="NZ_JAOBST010000016.1"/>
</dbReference>
<dbReference type="GO" id="GO:0042256">
    <property type="term" value="P:cytosolic ribosome assembly"/>
    <property type="evidence" value="ECO:0007669"/>
    <property type="project" value="UniProtKB-UniRule"/>
</dbReference>
<keyword evidence="4" id="KW-1185">Reference proteome</keyword>
<evidence type="ECO:0000313" key="4">
    <source>
        <dbReference type="Proteomes" id="UP000295710"/>
    </source>
</evidence>
<comment type="function">
    <text evidence="2">Functions as a ribosomal silencing factor. Interacts with ribosomal protein uL14 (rplN), blocking formation of intersubunit bridge B8. Prevents association of the 30S and 50S ribosomal subunits and the formation of functional ribosomes, thus repressing translation.</text>
</comment>
<dbReference type="PANTHER" id="PTHR21043">
    <property type="entry name" value="IOJAP SUPERFAMILY ORTHOLOG"/>
    <property type="match status" value="1"/>
</dbReference>
<reference evidence="3 4" key="1">
    <citation type="journal article" date="2016" name="Nat. Microbiol.">
        <title>The Mouse Intestinal Bacterial Collection (miBC) provides host-specific insight into cultured diversity and functional potential of the gut microbiota.</title>
        <authorList>
            <person name="Lagkouvardos I."/>
            <person name="Pukall R."/>
            <person name="Abt B."/>
            <person name="Foesel B.U."/>
            <person name="Meier-Kolthoff J.P."/>
            <person name="Kumar N."/>
            <person name="Bresciani A."/>
            <person name="Martinez I."/>
            <person name="Just S."/>
            <person name="Ziegler C."/>
            <person name="Brugiroux S."/>
            <person name="Garzetti D."/>
            <person name="Wenning M."/>
            <person name="Bui T.P."/>
            <person name="Wang J."/>
            <person name="Hugenholtz F."/>
            <person name="Plugge C.M."/>
            <person name="Peterson D.A."/>
            <person name="Hornef M.W."/>
            <person name="Baines J.F."/>
            <person name="Smidt H."/>
            <person name="Walter J."/>
            <person name="Kristiansen K."/>
            <person name="Nielsen H.B."/>
            <person name="Haller D."/>
            <person name="Overmann J."/>
            <person name="Stecher B."/>
            <person name="Clavel T."/>
        </authorList>
    </citation>
    <scope>NUCLEOTIDE SEQUENCE [LARGE SCALE GENOMIC DNA]</scope>
    <source>
        <strain evidence="3 4">DSM 28560</strain>
    </source>
</reference>
<evidence type="ECO:0000256" key="1">
    <source>
        <dbReference type="ARBA" id="ARBA00010574"/>
    </source>
</evidence>
<dbReference type="Gene3D" id="3.30.460.10">
    <property type="entry name" value="Beta Polymerase, domain 2"/>
    <property type="match status" value="1"/>
</dbReference>
<dbReference type="HAMAP" id="MF_01477">
    <property type="entry name" value="Iojap_RsfS"/>
    <property type="match status" value="1"/>
</dbReference>
<dbReference type="EMBL" id="SMMX01000004">
    <property type="protein sequence ID" value="TDA22303.1"/>
    <property type="molecule type" value="Genomic_DNA"/>
</dbReference>
<keyword evidence="2" id="KW-0678">Repressor</keyword>
<comment type="subunit">
    <text evidence="2">Interacts with ribosomal protein uL14 (rplN).</text>
</comment>
<sequence length="117" mass="13420">MEHAVEMARIAYDALSDKKGENIQIIDISKISVLADYFIITDGTSDSQIKALVEHVDEKMEKAGYHLRQQEGQNSGSWVLMDYGDVIVHVFEKENRSFYNLERIWNDGKAVQREALD</sequence>
<dbReference type="InterPro" id="IPR004394">
    <property type="entry name" value="Iojap/RsfS/C7orf30"/>
</dbReference>
<dbReference type="GO" id="GO:0043023">
    <property type="term" value="F:ribosomal large subunit binding"/>
    <property type="evidence" value="ECO:0007669"/>
    <property type="project" value="TreeGrafter"/>
</dbReference>
<dbReference type="PANTHER" id="PTHR21043:SF0">
    <property type="entry name" value="MITOCHONDRIAL ASSEMBLY OF RIBOSOMAL LARGE SUBUNIT PROTEIN 1"/>
    <property type="match status" value="1"/>
</dbReference>
<dbReference type="NCBIfam" id="TIGR00090">
    <property type="entry name" value="rsfS_iojap_ybeB"/>
    <property type="match status" value="1"/>
</dbReference>
<dbReference type="GO" id="GO:0090071">
    <property type="term" value="P:negative regulation of ribosome biogenesis"/>
    <property type="evidence" value="ECO:0007669"/>
    <property type="project" value="UniProtKB-UniRule"/>
</dbReference>
<proteinExistence type="inferred from homology"/>
<dbReference type="GO" id="GO:0017148">
    <property type="term" value="P:negative regulation of translation"/>
    <property type="evidence" value="ECO:0007669"/>
    <property type="project" value="UniProtKB-UniRule"/>
</dbReference>
<accession>A0A4R4FHH0</accession>
<evidence type="ECO:0000313" key="3">
    <source>
        <dbReference type="EMBL" id="TDA22303.1"/>
    </source>
</evidence>
<organism evidence="3 4">
    <name type="scientific">Extibacter muris</name>
    <dbReference type="NCBI Taxonomy" id="1796622"/>
    <lineage>
        <taxon>Bacteria</taxon>
        <taxon>Bacillati</taxon>
        <taxon>Bacillota</taxon>
        <taxon>Clostridia</taxon>
        <taxon>Lachnospirales</taxon>
        <taxon>Lachnospiraceae</taxon>
        <taxon>Extibacter</taxon>
    </lineage>
</organism>
<protein>
    <recommendedName>
        <fullName evidence="2">Ribosomal silencing factor RsfS</fullName>
    </recommendedName>
</protein>
<dbReference type="SUPFAM" id="SSF81301">
    <property type="entry name" value="Nucleotidyltransferase"/>
    <property type="match status" value="1"/>
</dbReference>
<name>A0A4R4FHH0_9FIRM</name>
<dbReference type="GO" id="GO:0005737">
    <property type="term" value="C:cytoplasm"/>
    <property type="evidence" value="ECO:0007669"/>
    <property type="project" value="UniProtKB-SubCell"/>
</dbReference>
<evidence type="ECO:0000256" key="2">
    <source>
        <dbReference type="HAMAP-Rule" id="MF_01477"/>
    </source>
</evidence>
<keyword evidence="2" id="KW-0963">Cytoplasm</keyword>
<comment type="caution">
    <text evidence="3">The sequence shown here is derived from an EMBL/GenBank/DDBJ whole genome shotgun (WGS) entry which is preliminary data.</text>
</comment>
<gene>
    <name evidence="2 3" type="primary">rsfS</name>
    <name evidence="3" type="ORF">E1963_05940</name>
</gene>
<dbReference type="AlphaFoldDB" id="A0A4R4FHH0"/>
<dbReference type="Pfam" id="PF02410">
    <property type="entry name" value="RsfS"/>
    <property type="match status" value="1"/>
</dbReference>
<comment type="similarity">
    <text evidence="1 2">Belongs to the Iojap/RsfS family.</text>
</comment>